<evidence type="ECO:0000313" key="8">
    <source>
        <dbReference type="Proteomes" id="UP001166674"/>
    </source>
</evidence>
<dbReference type="InterPro" id="IPR000504">
    <property type="entry name" value="RRM_dom"/>
</dbReference>
<dbReference type="EMBL" id="JAATJV010258672">
    <property type="protein sequence ID" value="MBZ3875797.1"/>
    <property type="molecule type" value="Genomic_DNA"/>
</dbReference>
<dbReference type="SMART" id="SM00360">
    <property type="entry name" value="RRM"/>
    <property type="match status" value="1"/>
</dbReference>
<dbReference type="PANTHER" id="PTHR48039:SF5">
    <property type="entry name" value="RNA-BINDING PROTEIN 28"/>
    <property type="match status" value="1"/>
</dbReference>
<dbReference type="InterPro" id="IPR035979">
    <property type="entry name" value="RBD_domain_sf"/>
</dbReference>
<dbReference type="InterPro" id="IPR051945">
    <property type="entry name" value="RRM_MRD1_RNA_proc_ribogen"/>
</dbReference>
<dbReference type="PROSITE" id="PS50102">
    <property type="entry name" value="RRM"/>
    <property type="match status" value="1"/>
</dbReference>
<keyword evidence="8" id="KW-1185">Reference proteome</keyword>
<dbReference type="Proteomes" id="UP001166674">
    <property type="component" value="Unassembled WGS sequence"/>
</dbReference>
<accession>A0AA41MPQ8</accession>
<reference evidence="7" key="1">
    <citation type="submission" date="2020-03" db="EMBL/GenBank/DDBJ databases">
        <title>Studies in the Genomics of Life Span.</title>
        <authorList>
            <person name="Glass D."/>
        </authorList>
    </citation>
    <scope>NUCLEOTIDE SEQUENCE</scope>
    <source>
        <strain evidence="7">SUZIE</strain>
        <tissue evidence="7">Muscle</tissue>
    </source>
</reference>
<evidence type="ECO:0000256" key="1">
    <source>
        <dbReference type="ARBA" id="ARBA00004123"/>
    </source>
</evidence>
<evidence type="ECO:0000256" key="5">
    <source>
        <dbReference type="PROSITE-ProRule" id="PRU00176"/>
    </source>
</evidence>
<dbReference type="SUPFAM" id="SSF54928">
    <property type="entry name" value="RNA-binding domain, RBD"/>
    <property type="match status" value="1"/>
</dbReference>
<evidence type="ECO:0000259" key="6">
    <source>
        <dbReference type="PROSITE" id="PS50102"/>
    </source>
</evidence>
<dbReference type="PANTHER" id="PTHR48039">
    <property type="entry name" value="RNA-BINDING MOTIF PROTEIN 14B"/>
    <property type="match status" value="1"/>
</dbReference>
<evidence type="ECO:0000256" key="2">
    <source>
        <dbReference type="ARBA" id="ARBA00022737"/>
    </source>
</evidence>
<evidence type="ECO:0000256" key="4">
    <source>
        <dbReference type="ARBA" id="ARBA00023242"/>
    </source>
</evidence>
<comment type="subcellular location">
    <subcellularLocation>
        <location evidence="1">Nucleus</location>
    </subcellularLocation>
</comment>
<dbReference type="GO" id="GO:0005730">
    <property type="term" value="C:nucleolus"/>
    <property type="evidence" value="ECO:0007669"/>
    <property type="project" value="TreeGrafter"/>
</dbReference>
<keyword evidence="2" id="KW-0677">Repeat</keyword>
<feature type="domain" description="RRM" evidence="6">
    <location>
        <begin position="15"/>
        <end position="93"/>
    </location>
</feature>
<sequence length="252" mass="27879">MLRKNEEEEDLADSGRLFMLNPPYTSTEEDLEGLFSPYSPLSELHYPINSLTKKPNGFAFITFMFPEHTVKAYTAVDGQVFQGRMLHVLPSTIRTEAIEDADTPGLSYKKKAASKDKASSSSSHNWNTVFMGPNAVADTIVQKYSATKSQVLDHKTKGSVAVRVAPGETQLLQEVQRFLLHNRVSLDSFSQATAEQSKTVILAKNLPAVTLAAELQETFSHFWSLGQVLLSEGSITAIMVEFLDLVEACRAF</sequence>
<protein>
    <submittedName>
        <fullName evidence="7">RNA-binding protein 19</fullName>
    </submittedName>
</protein>
<dbReference type="Gene3D" id="3.30.70.330">
    <property type="match status" value="2"/>
</dbReference>
<keyword evidence="3 5" id="KW-0694">RNA-binding</keyword>
<dbReference type="AlphaFoldDB" id="A0AA41MPQ8"/>
<evidence type="ECO:0000313" key="7">
    <source>
        <dbReference type="EMBL" id="MBZ3875797.1"/>
    </source>
</evidence>
<comment type="caution">
    <text evidence="7">The sequence shown here is derived from an EMBL/GenBank/DDBJ whole genome shotgun (WGS) entry which is preliminary data.</text>
</comment>
<keyword evidence="4" id="KW-0539">Nucleus</keyword>
<organism evidence="7 8">
    <name type="scientific">Sciurus carolinensis</name>
    <name type="common">Eastern gray squirrel</name>
    <dbReference type="NCBI Taxonomy" id="30640"/>
    <lineage>
        <taxon>Eukaryota</taxon>
        <taxon>Metazoa</taxon>
        <taxon>Chordata</taxon>
        <taxon>Craniata</taxon>
        <taxon>Vertebrata</taxon>
        <taxon>Euteleostomi</taxon>
        <taxon>Mammalia</taxon>
        <taxon>Eutheria</taxon>
        <taxon>Euarchontoglires</taxon>
        <taxon>Glires</taxon>
        <taxon>Rodentia</taxon>
        <taxon>Sciuromorpha</taxon>
        <taxon>Sciuridae</taxon>
        <taxon>Sciurinae</taxon>
        <taxon>Sciurini</taxon>
        <taxon>Sciurus</taxon>
    </lineage>
</organism>
<name>A0AA41MPQ8_SCICA</name>
<dbReference type="FunFam" id="3.30.70.330:FF:000297">
    <property type="entry name" value="RNA binding motif protein 19"/>
    <property type="match status" value="1"/>
</dbReference>
<gene>
    <name evidence="7" type="ORF">SUZIE_134735</name>
</gene>
<dbReference type="Pfam" id="PF00076">
    <property type="entry name" value="RRM_1"/>
    <property type="match status" value="1"/>
</dbReference>
<dbReference type="InterPro" id="IPR012677">
    <property type="entry name" value="Nucleotide-bd_a/b_plait_sf"/>
</dbReference>
<dbReference type="GO" id="GO:0003729">
    <property type="term" value="F:mRNA binding"/>
    <property type="evidence" value="ECO:0007669"/>
    <property type="project" value="TreeGrafter"/>
</dbReference>
<evidence type="ECO:0000256" key="3">
    <source>
        <dbReference type="ARBA" id="ARBA00022884"/>
    </source>
</evidence>
<proteinExistence type="predicted"/>